<evidence type="ECO:0000313" key="1">
    <source>
        <dbReference type="EMBL" id="WIW95646.1"/>
    </source>
</evidence>
<reference evidence="1 2" key="1">
    <citation type="submission" date="2023-06" db="EMBL/GenBank/DDBJ databases">
        <title>Altererythrobacter rubellus NBRC 112769 genome.</title>
        <authorList>
            <person name="Zhang K."/>
        </authorList>
    </citation>
    <scope>NUCLEOTIDE SEQUENCE [LARGE SCALE GENOMIC DNA]</scope>
    <source>
        <strain evidence="1 2">NBRC 112769</strain>
    </source>
</reference>
<dbReference type="KEGG" id="arue:QQX03_00620"/>
<name>A0A9Y2B833_9SPHN</name>
<dbReference type="AlphaFoldDB" id="A0A9Y2B833"/>
<accession>A0A9Y2B833</accession>
<sequence>MQLILINWDISCFDLWPPHANRERKYWKGIKMVRAPKMAITAVAAIAASMSMSGVANAEDHAHSGHNETANRVAPAALSGQIVIVYHWPCANTEIGLSLLKTMISYERDASPHPYSAAPAIHQDGALVSIDVHTSKNSMEQAMTWQNSDERWQSLFKEMAEVCGSVEDLTTNMFIVQ</sequence>
<keyword evidence="2" id="KW-1185">Reference proteome</keyword>
<dbReference type="Proteomes" id="UP001231445">
    <property type="component" value="Chromosome"/>
</dbReference>
<protein>
    <submittedName>
        <fullName evidence="1">Uncharacterized protein</fullName>
    </submittedName>
</protein>
<gene>
    <name evidence="1" type="ORF">QQX03_00620</name>
</gene>
<proteinExistence type="predicted"/>
<dbReference type="RefSeq" id="WP_285975961.1">
    <property type="nucleotide sequence ID" value="NZ_CP127221.1"/>
</dbReference>
<dbReference type="EMBL" id="CP127221">
    <property type="protein sequence ID" value="WIW95646.1"/>
    <property type="molecule type" value="Genomic_DNA"/>
</dbReference>
<evidence type="ECO:0000313" key="2">
    <source>
        <dbReference type="Proteomes" id="UP001231445"/>
    </source>
</evidence>
<organism evidence="1 2">
    <name type="scientific">Altererythrobacter rubellus</name>
    <dbReference type="NCBI Taxonomy" id="2173831"/>
    <lineage>
        <taxon>Bacteria</taxon>
        <taxon>Pseudomonadati</taxon>
        <taxon>Pseudomonadota</taxon>
        <taxon>Alphaproteobacteria</taxon>
        <taxon>Sphingomonadales</taxon>
        <taxon>Erythrobacteraceae</taxon>
        <taxon>Altererythrobacter</taxon>
    </lineage>
</organism>